<evidence type="ECO:0000313" key="4">
    <source>
        <dbReference type="EMBL" id="HIS64388.1"/>
    </source>
</evidence>
<dbReference type="InterPro" id="IPR036705">
    <property type="entry name" value="Ribosyl_crysJ1_sf"/>
</dbReference>
<dbReference type="AlphaFoldDB" id="A0A9D1JT56"/>
<comment type="similarity">
    <text evidence="1">Belongs to the ADP-ribosylglycohydrolase family.</text>
</comment>
<dbReference type="PANTHER" id="PTHR16222">
    <property type="entry name" value="ADP-RIBOSYLGLYCOHYDROLASE"/>
    <property type="match status" value="1"/>
</dbReference>
<dbReference type="Pfam" id="PF03747">
    <property type="entry name" value="ADP_ribosyl_GH"/>
    <property type="match status" value="1"/>
</dbReference>
<dbReference type="GO" id="GO:0016787">
    <property type="term" value="F:hydrolase activity"/>
    <property type="evidence" value="ECO:0007669"/>
    <property type="project" value="UniProtKB-KW"/>
</dbReference>
<feature type="binding site" evidence="3">
    <location>
        <position position="285"/>
    </location>
    <ligand>
        <name>Mg(2+)</name>
        <dbReference type="ChEBI" id="CHEBI:18420"/>
        <label>1</label>
    </ligand>
</feature>
<accession>A0A9D1JT56</accession>
<reference evidence="4" key="2">
    <citation type="journal article" date="2021" name="PeerJ">
        <title>Extensive microbial diversity within the chicken gut microbiome revealed by metagenomics and culture.</title>
        <authorList>
            <person name="Gilroy R."/>
            <person name="Ravi A."/>
            <person name="Getino M."/>
            <person name="Pursley I."/>
            <person name="Horton D.L."/>
            <person name="Alikhan N.F."/>
            <person name="Baker D."/>
            <person name="Gharbi K."/>
            <person name="Hall N."/>
            <person name="Watson M."/>
            <person name="Adriaenssens E.M."/>
            <person name="Foster-Nyarko E."/>
            <person name="Jarju S."/>
            <person name="Secka A."/>
            <person name="Antonio M."/>
            <person name="Oren A."/>
            <person name="Chaudhuri R.R."/>
            <person name="La Ragione R."/>
            <person name="Hildebrand F."/>
            <person name="Pallen M.J."/>
        </authorList>
    </citation>
    <scope>NUCLEOTIDE SEQUENCE</scope>
    <source>
        <strain evidence="4">ChiBcec16-1751</strain>
    </source>
</reference>
<evidence type="ECO:0000256" key="3">
    <source>
        <dbReference type="PIRSR" id="PIRSR605502-1"/>
    </source>
</evidence>
<dbReference type="Proteomes" id="UP000886741">
    <property type="component" value="Unassembled WGS sequence"/>
</dbReference>
<proteinExistence type="inferred from homology"/>
<evidence type="ECO:0000313" key="5">
    <source>
        <dbReference type="Proteomes" id="UP000886741"/>
    </source>
</evidence>
<gene>
    <name evidence="4" type="ORF">IAA83_03330</name>
</gene>
<dbReference type="SUPFAM" id="SSF101478">
    <property type="entry name" value="ADP-ribosylglycohydrolase"/>
    <property type="match status" value="1"/>
</dbReference>
<feature type="binding site" evidence="3">
    <location>
        <position position="60"/>
    </location>
    <ligand>
        <name>Mg(2+)</name>
        <dbReference type="ChEBI" id="CHEBI:18420"/>
        <label>1</label>
    </ligand>
</feature>
<keyword evidence="3" id="KW-0479">Metal-binding</keyword>
<dbReference type="Gene3D" id="1.10.4080.10">
    <property type="entry name" value="ADP-ribosylation/Crystallin J1"/>
    <property type="match status" value="1"/>
</dbReference>
<evidence type="ECO:0000256" key="1">
    <source>
        <dbReference type="ARBA" id="ARBA00010702"/>
    </source>
</evidence>
<feature type="binding site" evidence="3">
    <location>
        <position position="288"/>
    </location>
    <ligand>
        <name>Mg(2+)</name>
        <dbReference type="ChEBI" id="CHEBI:18420"/>
        <label>1</label>
    </ligand>
</feature>
<evidence type="ECO:0000256" key="2">
    <source>
        <dbReference type="ARBA" id="ARBA00022801"/>
    </source>
</evidence>
<keyword evidence="3" id="KW-0460">Magnesium</keyword>
<sequence>MTERIAGCLYGAAYGDSLGAPTENRTREQIFAKWGYVDKLLDPPMDVFARGNRAGQVTDDFSMAYTAIQTILHADGRVNDTVAKEALLAWGSDERMLTQFAGPTSQRFIRQLQGIEPTGETRFEPVNVNRCASNGGAMKIGPVACFAKERMEDALELARIICFPTHGNAQAMSAAAAVAAAVSTALGGASLTDILEAAVTGAAWGEQVGRTGATTAGPSVVKRLRFAISLGLDAETLSDAMDTLRAYFDCSGMAADSVPVSFGLMAASGGQLVPAVAAAANIGNDTDTIATIIGAVLGAHQGVAVLPEEVLQTIDEANGYDLRGLAHQIYQTEVKLESGDVK</sequence>
<keyword evidence="2" id="KW-0378">Hydrolase</keyword>
<feature type="binding site" evidence="3">
    <location>
        <position position="58"/>
    </location>
    <ligand>
        <name>Mg(2+)</name>
        <dbReference type="ChEBI" id="CHEBI:18420"/>
        <label>1</label>
    </ligand>
</feature>
<dbReference type="PANTHER" id="PTHR16222:SF24">
    <property type="entry name" value="ADP-RIBOSYLHYDROLASE ARH3"/>
    <property type="match status" value="1"/>
</dbReference>
<comment type="cofactor">
    <cofactor evidence="3">
        <name>Mg(2+)</name>
        <dbReference type="ChEBI" id="CHEBI:18420"/>
    </cofactor>
    <text evidence="3">Binds 2 magnesium ions per subunit.</text>
</comment>
<reference evidence="4" key="1">
    <citation type="submission" date="2020-10" db="EMBL/GenBank/DDBJ databases">
        <authorList>
            <person name="Gilroy R."/>
        </authorList>
    </citation>
    <scope>NUCLEOTIDE SEQUENCE</scope>
    <source>
        <strain evidence="4">ChiBcec16-1751</strain>
    </source>
</reference>
<feature type="binding site" evidence="3">
    <location>
        <position position="59"/>
    </location>
    <ligand>
        <name>Mg(2+)</name>
        <dbReference type="ChEBI" id="CHEBI:18420"/>
        <label>1</label>
    </ligand>
</feature>
<dbReference type="InterPro" id="IPR005502">
    <property type="entry name" value="Ribosyl_crysJ1"/>
</dbReference>
<organism evidence="4 5">
    <name type="scientific">Candidatus Avoscillospira avistercoris</name>
    <dbReference type="NCBI Taxonomy" id="2840707"/>
    <lineage>
        <taxon>Bacteria</taxon>
        <taxon>Bacillati</taxon>
        <taxon>Bacillota</taxon>
        <taxon>Clostridia</taxon>
        <taxon>Eubacteriales</taxon>
        <taxon>Oscillospiraceae</taxon>
        <taxon>Oscillospiraceae incertae sedis</taxon>
        <taxon>Candidatus Avoscillospira</taxon>
    </lineage>
</organism>
<name>A0A9D1JT56_9FIRM</name>
<dbReference type="InterPro" id="IPR050792">
    <property type="entry name" value="ADP-ribosylglycohydrolase"/>
</dbReference>
<protein>
    <submittedName>
        <fullName evidence="4">ADP-ribosylglycohydrolase family protein</fullName>
    </submittedName>
</protein>
<feature type="binding site" evidence="3">
    <location>
        <position position="287"/>
    </location>
    <ligand>
        <name>Mg(2+)</name>
        <dbReference type="ChEBI" id="CHEBI:18420"/>
        <label>1</label>
    </ligand>
</feature>
<comment type="caution">
    <text evidence="4">The sequence shown here is derived from an EMBL/GenBank/DDBJ whole genome shotgun (WGS) entry which is preliminary data.</text>
</comment>
<dbReference type="EMBL" id="DVJJ01000052">
    <property type="protein sequence ID" value="HIS64388.1"/>
    <property type="molecule type" value="Genomic_DNA"/>
</dbReference>
<dbReference type="GO" id="GO:0046872">
    <property type="term" value="F:metal ion binding"/>
    <property type="evidence" value="ECO:0007669"/>
    <property type="project" value="UniProtKB-KW"/>
</dbReference>